<evidence type="ECO:0000256" key="1">
    <source>
        <dbReference type="ARBA" id="ARBA00022574"/>
    </source>
</evidence>
<accession>A0A8K0W126</accession>
<keyword evidence="2" id="KW-0677">Repeat</keyword>
<dbReference type="InterPro" id="IPR001680">
    <property type="entry name" value="WD40_rpt"/>
</dbReference>
<keyword evidence="5" id="KW-1185">Reference proteome</keyword>
<dbReference type="SMART" id="SM00320">
    <property type="entry name" value="WD40"/>
    <property type="match status" value="2"/>
</dbReference>
<reference evidence="4" key="1">
    <citation type="journal article" date="2021" name="Nat. Commun.">
        <title>Genetic determinants of endophytism in the Arabidopsis root mycobiome.</title>
        <authorList>
            <person name="Mesny F."/>
            <person name="Miyauchi S."/>
            <person name="Thiergart T."/>
            <person name="Pickel B."/>
            <person name="Atanasova L."/>
            <person name="Karlsson M."/>
            <person name="Huettel B."/>
            <person name="Barry K.W."/>
            <person name="Haridas S."/>
            <person name="Chen C."/>
            <person name="Bauer D."/>
            <person name="Andreopoulos W."/>
            <person name="Pangilinan J."/>
            <person name="LaButti K."/>
            <person name="Riley R."/>
            <person name="Lipzen A."/>
            <person name="Clum A."/>
            <person name="Drula E."/>
            <person name="Henrissat B."/>
            <person name="Kohler A."/>
            <person name="Grigoriev I.V."/>
            <person name="Martin F.M."/>
            <person name="Hacquard S."/>
        </authorList>
    </citation>
    <scope>NUCLEOTIDE SEQUENCE</scope>
    <source>
        <strain evidence="4">MPI-SDFR-AT-0120</strain>
    </source>
</reference>
<evidence type="ECO:0008006" key="6">
    <source>
        <dbReference type="Google" id="ProtNLM"/>
    </source>
</evidence>
<dbReference type="GO" id="GO:0080008">
    <property type="term" value="C:Cul4-RING E3 ubiquitin ligase complex"/>
    <property type="evidence" value="ECO:0007669"/>
    <property type="project" value="TreeGrafter"/>
</dbReference>
<name>A0A8K0W126_9PLEO</name>
<organism evidence="4 5">
    <name type="scientific">Paraphoma chrysanthemicola</name>
    <dbReference type="NCBI Taxonomy" id="798071"/>
    <lineage>
        <taxon>Eukaryota</taxon>
        <taxon>Fungi</taxon>
        <taxon>Dikarya</taxon>
        <taxon>Ascomycota</taxon>
        <taxon>Pezizomycotina</taxon>
        <taxon>Dothideomycetes</taxon>
        <taxon>Pleosporomycetidae</taxon>
        <taxon>Pleosporales</taxon>
        <taxon>Pleosporineae</taxon>
        <taxon>Phaeosphaeriaceae</taxon>
        <taxon>Paraphoma</taxon>
    </lineage>
</organism>
<dbReference type="InterPro" id="IPR052254">
    <property type="entry name" value="CUL4-DDB1_E3_ligase_receptor"/>
</dbReference>
<sequence length="504" mass="56216">MNGQAIPGFYWDPEKKKYFKIQSAAASRDQNLKYSAENIRKNERRERVQGAAKAKATRVRKERVTRQHGSLTQTCIERESGSRRCSYYMQSLWPNACAYGMSAVPKRVVEKPPGPVIRLFDRDPTSKTLYVVHGDNSIKRRRHHTSTDGPPLPDVHHDEEDYYSSIPLNPYSFEPWDELQRTTSTVSSLTYLPTSGALAATTYGSDRPPVVYLSDPDRDGPYVGQQFTPKGCNTIWGASARPVSFTPSSAFTNGISATQTEQLAVAASNSMLLFSRSPSGTWDSTTPVKALDTDVLALDWISHSTVALGCRDGKIRLYDTRSGGSSHILTHPQPVSKIKRADDVNRLLVSGLQDSLHLYDIRSPRISQKQHARINYQHHGDKPLAEHTTDRKHKKRRKVNHATVRNVSQPVLVFPHDNADDLELGMDVSARAGLLAAAQNVESGTTIRISNLWTGRTVKEFPSRLSRSHAASTSRIRCLRFMDDAEDGGWSLWANWAGSIASFT</sequence>
<evidence type="ECO:0000313" key="5">
    <source>
        <dbReference type="Proteomes" id="UP000813461"/>
    </source>
</evidence>
<dbReference type="EMBL" id="JAGMVJ010000006">
    <property type="protein sequence ID" value="KAH7089437.1"/>
    <property type="molecule type" value="Genomic_DNA"/>
</dbReference>
<evidence type="ECO:0000313" key="4">
    <source>
        <dbReference type="EMBL" id="KAH7089437.1"/>
    </source>
</evidence>
<comment type="caution">
    <text evidence="4">The sequence shown here is derived from an EMBL/GenBank/DDBJ whole genome shotgun (WGS) entry which is preliminary data.</text>
</comment>
<evidence type="ECO:0000256" key="2">
    <source>
        <dbReference type="ARBA" id="ARBA00022737"/>
    </source>
</evidence>
<protein>
    <recommendedName>
        <fullName evidence="6">WD40 repeat-like protein</fullName>
    </recommendedName>
</protein>
<dbReference type="PANTHER" id="PTHR44472:SF1">
    <property type="entry name" value="DDB1 AND CUL4 ASSOCIATED FACTOR 4"/>
    <property type="match status" value="1"/>
</dbReference>
<dbReference type="OrthoDB" id="128867at2759"/>
<gene>
    <name evidence="4" type="ORF">FB567DRAFT_520767</name>
</gene>
<evidence type="ECO:0000256" key="3">
    <source>
        <dbReference type="SAM" id="MobiDB-lite"/>
    </source>
</evidence>
<dbReference type="InterPro" id="IPR036322">
    <property type="entry name" value="WD40_repeat_dom_sf"/>
</dbReference>
<dbReference type="InterPro" id="IPR015943">
    <property type="entry name" value="WD40/YVTN_repeat-like_dom_sf"/>
</dbReference>
<dbReference type="Gene3D" id="2.130.10.10">
    <property type="entry name" value="YVTN repeat-like/Quinoprotein amine dehydrogenase"/>
    <property type="match status" value="1"/>
</dbReference>
<dbReference type="SUPFAM" id="SSF50978">
    <property type="entry name" value="WD40 repeat-like"/>
    <property type="match status" value="1"/>
</dbReference>
<dbReference type="Proteomes" id="UP000813461">
    <property type="component" value="Unassembled WGS sequence"/>
</dbReference>
<proteinExistence type="predicted"/>
<dbReference type="PANTHER" id="PTHR44472">
    <property type="entry name" value="DDB1- AND CUL4-ASSOCIATED FACTOR 4-RELATED"/>
    <property type="match status" value="1"/>
</dbReference>
<feature type="region of interest" description="Disordered" evidence="3">
    <location>
        <begin position="379"/>
        <end position="398"/>
    </location>
</feature>
<feature type="compositionally biased region" description="Basic and acidic residues" evidence="3">
    <location>
        <begin position="379"/>
        <end position="389"/>
    </location>
</feature>
<dbReference type="AlphaFoldDB" id="A0A8K0W126"/>
<keyword evidence="1" id="KW-0853">WD repeat</keyword>
<feature type="region of interest" description="Disordered" evidence="3">
    <location>
        <begin position="139"/>
        <end position="160"/>
    </location>
</feature>